<evidence type="ECO:0000259" key="5">
    <source>
        <dbReference type="PROSITE" id="PS50977"/>
    </source>
</evidence>
<dbReference type="NCBIfam" id="NF008402">
    <property type="entry name" value="PRK11202.1"/>
    <property type="match status" value="1"/>
</dbReference>
<dbReference type="PROSITE" id="PS50977">
    <property type="entry name" value="HTH_TETR_2"/>
    <property type="match status" value="1"/>
</dbReference>
<keyword evidence="7" id="KW-1185">Reference proteome</keyword>
<dbReference type="Gene3D" id="1.10.357.10">
    <property type="entry name" value="Tetracycline Repressor, domain 2"/>
    <property type="match status" value="1"/>
</dbReference>
<dbReference type="KEGG" id="rhg:EXZ61_08450"/>
<dbReference type="Pfam" id="PF21943">
    <property type="entry name" value="TetR_C_46"/>
    <property type="match status" value="1"/>
</dbReference>
<evidence type="ECO:0000256" key="3">
    <source>
        <dbReference type="ARBA" id="ARBA00023163"/>
    </source>
</evidence>
<sequence length="223" mass="25116">MPTTASASKRADPLTRSARKDLTRASLIQAALALMGEGRSFTSLGIREIAREANMVPNAFYRHFRNTDELGLALVEEVGITLRRLLREARQTSVEPKSMVRRSVQVYYEYVRQNRLQFLFISSERSGGSRILRMAIRTDVSHFTNEMAQDFRRLGVYPDMPTSSLQMVCGLIVTTMLAAAPEILDLPPEQPLLEAEMTENFVQQLQVVLLGAAAWKEKPARKS</sequence>
<dbReference type="InterPro" id="IPR050692">
    <property type="entry name" value="HTH_transcr_repressor_FabR"/>
</dbReference>
<dbReference type="InterPro" id="IPR001647">
    <property type="entry name" value="HTH_TetR"/>
</dbReference>
<dbReference type="SUPFAM" id="SSF46689">
    <property type="entry name" value="Homeodomain-like"/>
    <property type="match status" value="1"/>
</dbReference>
<organism evidence="6 7">
    <name type="scientific">Rhodoferax aquaticus</name>
    <dbReference type="NCBI Taxonomy" id="2527691"/>
    <lineage>
        <taxon>Bacteria</taxon>
        <taxon>Pseudomonadati</taxon>
        <taxon>Pseudomonadota</taxon>
        <taxon>Betaproteobacteria</taxon>
        <taxon>Burkholderiales</taxon>
        <taxon>Comamonadaceae</taxon>
        <taxon>Rhodoferax</taxon>
    </lineage>
</organism>
<accession>A0A515ENF2</accession>
<feature type="domain" description="HTH tetR-type" evidence="5">
    <location>
        <begin position="21"/>
        <end position="82"/>
    </location>
</feature>
<dbReference type="Gene3D" id="1.10.10.60">
    <property type="entry name" value="Homeodomain-like"/>
    <property type="match status" value="1"/>
</dbReference>
<evidence type="ECO:0000313" key="7">
    <source>
        <dbReference type="Proteomes" id="UP000317365"/>
    </source>
</evidence>
<dbReference type="Pfam" id="PF00440">
    <property type="entry name" value="TetR_N"/>
    <property type="match status" value="1"/>
</dbReference>
<reference evidence="7" key="2">
    <citation type="journal article" date="2020" name="Int. J. Syst. Evol. Microbiol.">
        <title>Genomic insights into a novel species Rhodoferax aquaticus sp. nov., isolated from freshwater.</title>
        <authorList>
            <person name="Li T."/>
            <person name="Zhuo Y."/>
            <person name="Jin C.Z."/>
            <person name="Wu X."/>
            <person name="Ko S.R."/>
            <person name="Jin F.J."/>
            <person name="Ahn C.Y."/>
            <person name="Oh H.M."/>
            <person name="Lee H.G."/>
            <person name="Jin L."/>
        </authorList>
    </citation>
    <scope>NUCLEOTIDE SEQUENCE [LARGE SCALE GENOMIC DNA]</scope>
    <source>
        <strain evidence="7">Gr-4</strain>
    </source>
</reference>
<dbReference type="PANTHER" id="PTHR47752:SF1">
    <property type="entry name" value="HTH-TYPE TRANSCRIPTIONAL REPRESSOR FABR"/>
    <property type="match status" value="1"/>
</dbReference>
<evidence type="ECO:0000313" key="6">
    <source>
        <dbReference type="EMBL" id="QDL54191.1"/>
    </source>
</evidence>
<dbReference type="PANTHER" id="PTHR47752">
    <property type="entry name" value="HTH-TYPE TRANSCRIPTIONAL REPRESSOR FABR"/>
    <property type="match status" value="1"/>
</dbReference>
<proteinExistence type="predicted"/>
<keyword evidence="1" id="KW-0805">Transcription regulation</keyword>
<dbReference type="Proteomes" id="UP000317365">
    <property type="component" value="Chromosome"/>
</dbReference>
<dbReference type="AlphaFoldDB" id="A0A515ENF2"/>
<dbReference type="InterPro" id="IPR054129">
    <property type="entry name" value="DesT_TetR_C"/>
</dbReference>
<evidence type="ECO:0000256" key="2">
    <source>
        <dbReference type="ARBA" id="ARBA00023125"/>
    </source>
</evidence>
<keyword evidence="3" id="KW-0804">Transcription</keyword>
<keyword evidence="2 4" id="KW-0238">DNA-binding</keyword>
<reference evidence="7" key="1">
    <citation type="submission" date="2019-02" db="EMBL/GenBank/DDBJ databases">
        <title>Complete genome sequence of Rhodoferax sp. Gr-4.</title>
        <authorList>
            <person name="Jin L."/>
        </authorList>
    </citation>
    <scope>NUCLEOTIDE SEQUENCE [LARGE SCALE GENOMIC DNA]</scope>
    <source>
        <strain evidence="7">Gr-4</strain>
    </source>
</reference>
<dbReference type="InterPro" id="IPR009057">
    <property type="entry name" value="Homeodomain-like_sf"/>
</dbReference>
<dbReference type="GO" id="GO:0003677">
    <property type="term" value="F:DNA binding"/>
    <property type="evidence" value="ECO:0007669"/>
    <property type="project" value="UniProtKB-UniRule"/>
</dbReference>
<protein>
    <submittedName>
        <fullName evidence="6">HTH-type transcriptional repressor FabR</fullName>
    </submittedName>
</protein>
<name>A0A515ENF2_9BURK</name>
<dbReference type="EMBL" id="CP036282">
    <property type="protein sequence ID" value="QDL54191.1"/>
    <property type="molecule type" value="Genomic_DNA"/>
</dbReference>
<dbReference type="RefSeq" id="WP_142810877.1">
    <property type="nucleotide sequence ID" value="NZ_CP036282.1"/>
</dbReference>
<evidence type="ECO:0000256" key="1">
    <source>
        <dbReference type="ARBA" id="ARBA00023015"/>
    </source>
</evidence>
<feature type="DNA-binding region" description="H-T-H motif" evidence="4">
    <location>
        <begin position="45"/>
        <end position="64"/>
    </location>
</feature>
<gene>
    <name evidence="6" type="primary">fabR</name>
    <name evidence="6" type="ORF">EXZ61_08450</name>
</gene>
<evidence type="ECO:0000256" key="4">
    <source>
        <dbReference type="PROSITE-ProRule" id="PRU00335"/>
    </source>
</evidence>